<dbReference type="OrthoDB" id="6285242at2759"/>
<evidence type="ECO:0000256" key="1">
    <source>
        <dbReference type="ARBA" id="ARBA00004167"/>
    </source>
</evidence>
<proteinExistence type="inferred from homology"/>
<evidence type="ECO:0000256" key="8">
    <source>
        <dbReference type="RuleBase" id="RU366017"/>
    </source>
</evidence>
<dbReference type="EC" id="2.4.1.-" evidence="8"/>
<dbReference type="EMBL" id="PZQS01000002">
    <property type="protein sequence ID" value="PVD36886.1"/>
    <property type="molecule type" value="Genomic_DNA"/>
</dbReference>
<organism evidence="9 10">
    <name type="scientific">Pomacea canaliculata</name>
    <name type="common">Golden apple snail</name>
    <dbReference type="NCBI Taxonomy" id="400727"/>
    <lineage>
        <taxon>Eukaryota</taxon>
        <taxon>Metazoa</taxon>
        <taxon>Spiralia</taxon>
        <taxon>Lophotrochozoa</taxon>
        <taxon>Mollusca</taxon>
        <taxon>Gastropoda</taxon>
        <taxon>Caenogastropoda</taxon>
        <taxon>Architaenioglossa</taxon>
        <taxon>Ampullarioidea</taxon>
        <taxon>Ampullariidae</taxon>
        <taxon>Pomacea</taxon>
    </lineage>
</organism>
<comment type="subcellular location">
    <subcellularLocation>
        <location evidence="1">Membrane</location>
        <topology evidence="1">Single-pass membrane protein</topology>
    </subcellularLocation>
</comment>
<keyword evidence="10" id="KW-1185">Reference proteome</keyword>
<evidence type="ECO:0000256" key="4">
    <source>
        <dbReference type="ARBA" id="ARBA00022679"/>
    </source>
</evidence>
<dbReference type="Proteomes" id="UP000245119">
    <property type="component" value="Linkage Group LG2"/>
</dbReference>
<reference evidence="9 10" key="1">
    <citation type="submission" date="2018-04" db="EMBL/GenBank/DDBJ databases">
        <title>The genome of golden apple snail Pomacea canaliculata provides insight into stress tolerance and invasive adaptation.</title>
        <authorList>
            <person name="Liu C."/>
            <person name="Liu B."/>
            <person name="Ren Y."/>
            <person name="Zhang Y."/>
            <person name="Wang H."/>
            <person name="Li S."/>
            <person name="Jiang F."/>
            <person name="Yin L."/>
            <person name="Zhang G."/>
            <person name="Qian W."/>
            <person name="Fan W."/>
        </authorList>
    </citation>
    <scope>NUCLEOTIDE SEQUENCE [LARGE SCALE GENOMIC DNA]</scope>
    <source>
        <strain evidence="9">SZHN2017</strain>
        <tissue evidence="9">Muscle</tissue>
    </source>
</reference>
<accession>A0A2T7PTY2</accession>
<keyword evidence="6" id="KW-1133">Transmembrane helix</keyword>
<dbReference type="AlphaFoldDB" id="A0A2T7PTY2"/>
<keyword evidence="5" id="KW-0812">Transmembrane</keyword>
<keyword evidence="4 8" id="KW-0808">Transferase</keyword>
<evidence type="ECO:0000256" key="2">
    <source>
        <dbReference type="ARBA" id="ARBA00007647"/>
    </source>
</evidence>
<evidence type="ECO:0000256" key="3">
    <source>
        <dbReference type="ARBA" id="ARBA00022676"/>
    </source>
</evidence>
<sequence>MEYKRARLFLILLAVAGAVQIFVSYVYFSDVAFLRHFLQQNHKTKNATDTTWENFFKQSVYNASDDLLVSHEAKNELDTMNLSRQSVYNVSDGLLVVEVFPDWTTQEPFDLRPTKRVYLYSALTAVQDTPPTGSHVRLVTFVDKLVPPLACCMMVGDNQTVVADANVYLLHLKADPNKPRKTKQVVFFTMYQCTVPFEISELDKARVTLIPVLGSCPNHSRMYLPVEKPEVVPGGIALCAKMAFGHELKANRLVEWFELQRLMGVDKIQLFDLGNTEEVYNVTRHYQDSGFLIFLPLKLPGFPWGRTMVDNERTFGFQMGSDSVLSIMECRLRLAGYDYIISIDLDEVILPVENVSLKAFVKMQFAKDERCAALQFWQKFFIEDWEPTNPQAPLHVLRYINCTEPTTNRHKYIYKPAHVTNIRTHYVTTAPGFHVSWINASLAFIHHYRKCPKEFKGCKDPPITEMSVTRFQETLIPRVKDVMKRTGLQP</sequence>
<keyword evidence="3 8" id="KW-0328">Glycosyltransferase</keyword>
<dbReference type="GO" id="GO:0005737">
    <property type="term" value="C:cytoplasm"/>
    <property type="evidence" value="ECO:0007669"/>
    <property type="project" value="TreeGrafter"/>
</dbReference>
<comment type="similarity">
    <text evidence="2 8">Belongs to the glycosyltransferase 92 family.</text>
</comment>
<dbReference type="PANTHER" id="PTHR21461">
    <property type="entry name" value="GLYCOSYLTRANSFERASE FAMILY 92 PROTEIN"/>
    <property type="match status" value="1"/>
</dbReference>
<gene>
    <name evidence="9" type="ORF">C0Q70_03876</name>
</gene>
<dbReference type="GO" id="GO:0016757">
    <property type="term" value="F:glycosyltransferase activity"/>
    <property type="evidence" value="ECO:0007669"/>
    <property type="project" value="UniProtKB-UniRule"/>
</dbReference>
<evidence type="ECO:0000256" key="6">
    <source>
        <dbReference type="ARBA" id="ARBA00022989"/>
    </source>
</evidence>
<dbReference type="InterPro" id="IPR008166">
    <property type="entry name" value="Glyco_transf_92"/>
</dbReference>
<evidence type="ECO:0000256" key="7">
    <source>
        <dbReference type="ARBA" id="ARBA00023136"/>
    </source>
</evidence>
<dbReference type="Pfam" id="PF01697">
    <property type="entry name" value="Glyco_transf_92"/>
    <property type="match status" value="1"/>
</dbReference>
<name>A0A2T7PTY2_POMCA</name>
<evidence type="ECO:0000313" key="9">
    <source>
        <dbReference type="EMBL" id="PVD36886.1"/>
    </source>
</evidence>
<evidence type="ECO:0000313" key="10">
    <source>
        <dbReference type="Proteomes" id="UP000245119"/>
    </source>
</evidence>
<keyword evidence="7" id="KW-0472">Membrane</keyword>
<dbReference type="PANTHER" id="PTHR21461:SF69">
    <property type="entry name" value="GLYCOSYLTRANSFERASE FAMILY 92 PROTEIN"/>
    <property type="match status" value="1"/>
</dbReference>
<dbReference type="GO" id="GO:0016020">
    <property type="term" value="C:membrane"/>
    <property type="evidence" value="ECO:0007669"/>
    <property type="project" value="UniProtKB-SubCell"/>
</dbReference>
<protein>
    <recommendedName>
        <fullName evidence="8">Glycosyltransferase family 92 protein</fullName>
        <ecNumber evidence="8">2.4.1.-</ecNumber>
    </recommendedName>
</protein>
<evidence type="ECO:0000256" key="5">
    <source>
        <dbReference type="ARBA" id="ARBA00022692"/>
    </source>
</evidence>
<comment type="caution">
    <text evidence="9">The sequence shown here is derived from an EMBL/GenBank/DDBJ whole genome shotgun (WGS) entry which is preliminary data.</text>
</comment>